<reference evidence="2" key="1">
    <citation type="submission" date="2015-03" db="EMBL/GenBank/DDBJ databases">
        <authorList>
            <consortium name="Pathogen Informatics"/>
            <person name="Murphy D."/>
        </authorList>
    </citation>
    <scope>NUCLEOTIDE SEQUENCE [LARGE SCALE GENOMIC DNA]</scope>
    <source>
        <strain evidence="2">IP6945</strain>
    </source>
</reference>
<dbReference type="Gene3D" id="3.40.630.30">
    <property type="match status" value="1"/>
</dbReference>
<dbReference type="InterPro" id="IPR016181">
    <property type="entry name" value="Acyl_CoA_acyltransferase"/>
</dbReference>
<dbReference type="SUPFAM" id="SSF55729">
    <property type="entry name" value="Acyl-CoA N-acyltransferases (Nat)"/>
    <property type="match status" value="1"/>
</dbReference>
<evidence type="ECO:0000313" key="2">
    <source>
        <dbReference type="Proteomes" id="UP000041882"/>
    </source>
</evidence>
<proteinExistence type="predicted"/>
<keyword evidence="2" id="KW-1185">Reference proteome</keyword>
<dbReference type="GO" id="GO:0016740">
    <property type="term" value="F:transferase activity"/>
    <property type="evidence" value="ECO:0007669"/>
    <property type="project" value="UniProtKB-KW"/>
</dbReference>
<dbReference type="SUPFAM" id="SSF49695">
    <property type="entry name" value="gamma-Crystallin-like"/>
    <property type="match status" value="2"/>
</dbReference>
<dbReference type="RefSeq" id="WP_050113657.1">
    <property type="nucleotide sequence ID" value="NZ_CABHXQ010000014.1"/>
</dbReference>
<name>A0A0T9PAW2_9GAMM</name>
<evidence type="ECO:0000313" key="1">
    <source>
        <dbReference type="EMBL" id="CNH54965.1"/>
    </source>
</evidence>
<dbReference type="Proteomes" id="UP000041882">
    <property type="component" value="Unassembled WGS sequence"/>
</dbReference>
<dbReference type="InterPro" id="IPR011024">
    <property type="entry name" value="G_crystallin-like"/>
</dbReference>
<accession>A0A0T9PAW2</accession>
<dbReference type="Gene3D" id="2.60.20.10">
    <property type="entry name" value="Crystallins"/>
    <property type="match status" value="2"/>
</dbReference>
<protein>
    <submittedName>
        <fullName evidence="1">Acetyltransferase domain-containing protein</fullName>
    </submittedName>
</protein>
<keyword evidence="1" id="KW-0808">Transferase</keyword>
<organism evidence="1 2">
    <name type="scientific">Yersinia thracica</name>
    <dbReference type="NCBI Taxonomy" id="2890319"/>
    <lineage>
        <taxon>Bacteria</taxon>
        <taxon>Pseudomonadati</taxon>
        <taxon>Pseudomonadota</taxon>
        <taxon>Gammaproteobacteria</taxon>
        <taxon>Enterobacterales</taxon>
        <taxon>Yersiniaceae</taxon>
        <taxon>Yersinia</taxon>
    </lineage>
</organism>
<gene>
    <name evidence="1" type="ORF">ERS008472_01722</name>
</gene>
<sequence length="817" mass="92541">MKIVTKLLTMIVLIMSTSTYSQKAKVCFYELEDFAGESFCSAESESKTTYNNHFYNKIESISVPPGMLVTLYDGVNLSGRKTTLNNDINLSELKSSGLYNTINSYEIEPAICFYTENEFKGDSTCLALKQEIDLYHDREIIIESSRKVLPIDNDSIKSITIPQGMIATVYKDGHFRPPFFAFTENVTYQSLKTLRMSNAITSIRVSKNEGLSCDQQCVISDSYRINLIDAFGEYWDDIRLKNKQVLLIFNTADLGEDDNYTLKLFSGPGITLNKRQIIFFDHRMTEKFYFDRYLYSDNLSFIIQIQKDTVQTQFIQTLKHNLVDISPIISFSWDAKVSTSPEIIITNFNNDNPLILEKSILTADTGDKHWEKRDLTQISKIICAFTPFLNIYNYIMQDKCQQLDGIVLSADRFFHSNTKGKTLHIAGNSAPLKNKTFIEKKSVDDISNHMILTYINNATHSRSLSLPAAAKACNASIYSVLNSRQPRQIRPACLDWTLDIMTDFTLLFGNNLDTWNSVFFGRMIDSIIRIGNTGIEVQDPELESQLIKKVKDKITEHSHENSIQNVKSAFDYAQLSYINYSIYYASSEMPSAVELLPLGIYELLLETFIYTPTTPVIMEQGVAVEHPELEFEVEIIPTLSPEEEKRLSDIEVANTRAMRKKLSDTIAQWGQEYQGTHIDEASTSSASNTNTSLSKLLHAGHVVTSIIHRRLLIHRPGEIYVVVKLRGQIVTIIVADRFNSRNEVELVASATFPNFVLSPERDGTVRGAGTAAVRELAQYLQQQGARTLYSEVISQPSARVKQKVGFSFIGTTFNDEL</sequence>
<dbReference type="AlphaFoldDB" id="A0A0T9PAW2"/>
<dbReference type="EMBL" id="CQAW01000006">
    <property type="protein sequence ID" value="CNH54965.1"/>
    <property type="molecule type" value="Genomic_DNA"/>
</dbReference>
<dbReference type="Pfam" id="PF03995">
    <property type="entry name" value="Inhibitor_I36"/>
    <property type="match status" value="1"/>
</dbReference>